<feature type="transmembrane region" description="Helical" evidence="7">
    <location>
        <begin position="248"/>
        <end position="266"/>
    </location>
</feature>
<gene>
    <name evidence="9" type="primary">siaT_2</name>
    <name evidence="9" type="ORF">NCTC10327_01850</name>
</gene>
<evidence type="ECO:0000256" key="4">
    <source>
        <dbReference type="ARBA" id="ARBA00022692"/>
    </source>
</evidence>
<evidence type="ECO:0000256" key="1">
    <source>
        <dbReference type="ARBA" id="ARBA00004429"/>
    </source>
</evidence>
<dbReference type="AlphaFoldDB" id="A0A7Z8YAB0"/>
<dbReference type="EMBL" id="UYIO01000001">
    <property type="protein sequence ID" value="VDG77236.1"/>
    <property type="molecule type" value="Genomic_DNA"/>
</dbReference>
<keyword evidence="2" id="KW-1003">Cell membrane</keyword>
<evidence type="ECO:0000256" key="2">
    <source>
        <dbReference type="ARBA" id="ARBA00022475"/>
    </source>
</evidence>
<dbReference type="GO" id="GO:0005886">
    <property type="term" value="C:plasma membrane"/>
    <property type="evidence" value="ECO:0007669"/>
    <property type="project" value="UniProtKB-SubCell"/>
</dbReference>
<feature type="transmembrane region" description="Helical" evidence="7">
    <location>
        <begin position="174"/>
        <end position="198"/>
    </location>
</feature>
<dbReference type="PIRSF" id="PIRSF006066">
    <property type="entry name" value="HI0050"/>
    <property type="match status" value="1"/>
</dbReference>
<evidence type="ECO:0000313" key="9">
    <source>
        <dbReference type="EMBL" id="VDG77236.1"/>
    </source>
</evidence>
<feature type="transmembrane region" description="Helical" evidence="7">
    <location>
        <begin position="287"/>
        <end position="307"/>
    </location>
</feature>
<keyword evidence="4 7" id="KW-0812">Transmembrane</keyword>
<protein>
    <submittedName>
        <fullName evidence="9">C4-dicarboxylate transport system permease large protein</fullName>
    </submittedName>
</protein>
<dbReference type="InterPro" id="IPR004681">
    <property type="entry name" value="TRAP_DctM"/>
</dbReference>
<feature type="transmembrane region" description="Helical" evidence="7">
    <location>
        <begin position="60"/>
        <end position="85"/>
    </location>
</feature>
<evidence type="ECO:0000256" key="7">
    <source>
        <dbReference type="SAM" id="Phobius"/>
    </source>
</evidence>
<evidence type="ECO:0000313" key="10">
    <source>
        <dbReference type="Proteomes" id="UP000269974"/>
    </source>
</evidence>
<feature type="transmembrane region" description="Helical" evidence="7">
    <location>
        <begin position="219"/>
        <end position="242"/>
    </location>
</feature>
<dbReference type="GO" id="GO:0022857">
    <property type="term" value="F:transmembrane transporter activity"/>
    <property type="evidence" value="ECO:0007669"/>
    <property type="project" value="TreeGrafter"/>
</dbReference>
<comment type="subcellular location">
    <subcellularLocation>
        <location evidence="1">Cell inner membrane</location>
        <topology evidence="1">Multi-pass membrane protein</topology>
    </subcellularLocation>
</comment>
<evidence type="ECO:0000259" key="8">
    <source>
        <dbReference type="Pfam" id="PF06808"/>
    </source>
</evidence>
<feature type="transmembrane region" description="Helical" evidence="7">
    <location>
        <begin position="406"/>
        <end position="430"/>
    </location>
</feature>
<evidence type="ECO:0000256" key="5">
    <source>
        <dbReference type="ARBA" id="ARBA00022989"/>
    </source>
</evidence>
<dbReference type="PANTHER" id="PTHR33362:SF2">
    <property type="entry name" value="TRAP TRANSPORTER LARGE PERMEASE PROTEIN"/>
    <property type="match status" value="1"/>
</dbReference>
<feature type="transmembrane region" description="Helical" evidence="7">
    <location>
        <begin position="6"/>
        <end position="39"/>
    </location>
</feature>
<sequence length="437" mass="45186">MTPTALAGLILLVGIILLIALSVPIAIAIGVPVLLAAMAVMAPDVAAMSIAGRMFTGVNSFTLLAIPFFILAGVIMNQGGIAARLIDAAKVLVGKMPAAMAQTNIVANALFGSVSGAAVAAASAIGTIMTPRMVKDGYNRAFSAAVNVASAPSGMLIPPSNTFIVYSLVSSTSIAALFMAGIGPGLLWVVACLAVALIMYHRSEGKNVKVPEERPSAKVVLITLWRAVPSLFMIVIVIGGIIAGFFTATESSAIAVVYCLVLGFAYKQIKIKDLPGILVKATETTAVVMLLVAVSSGLSWVMAFAGIPQMITGFLLGITDSKIGILIIIMLILLLVGTFMDPTPAILIFVPIFLPIVTELGVDPVHFGAMVVMNLSVGVITPPVGNVLFVGAKVAGLRIEPVIAKLWPFLGAIIGMLFVVTFVPAISLWLPGISGLL</sequence>
<name>A0A7Z8YAB0_9ACTO</name>
<reference evidence="9 10" key="1">
    <citation type="submission" date="2018-11" db="EMBL/GenBank/DDBJ databases">
        <authorList>
            <consortium name="Pathogen Informatics"/>
        </authorList>
    </citation>
    <scope>NUCLEOTIDE SEQUENCE [LARGE SCALE GENOMIC DNA]</scope>
    <source>
        <strain evidence="9 10">NCTC10327</strain>
    </source>
</reference>
<keyword evidence="5 7" id="KW-1133">Transmembrane helix</keyword>
<dbReference type="Proteomes" id="UP000269974">
    <property type="component" value="Unassembled WGS sequence"/>
</dbReference>
<evidence type="ECO:0000256" key="6">
    <source>
        <dbReference type="ARBA" id="ARBA00023136"/>
    </source>
</evidence>
<evidence type="ECO:0000256" key="3">
    <source>
        <dbReference type="ARBA" id="ARBA00022519"/>
    </source>
</evidence>
<feature type="transmembrane region" description="Helical" evidence="7">
    <location>
        <begin position="368"/>
        <end position="394"/>
    </location>
</feature>
<proteinExistence type="predicted"/>
<dbReference type="Pfam" id="PF06808">
    <property type="entry name" value="DctM"/>
    <property type="match status" value="1"/>
</dbReference>
<dbReference type="RefSeq" id="WP_185934345.1">
    <property type="nucleotide sequence ID" value="NZ_UYIO01000001.1"/>
</dbReference>
<keyword evidence="3" id="KW-0997">Cell inner membrane</keyword>
<feature type="transmembrane region" description="Helical" evidence="7">
    <location>
        <begin position="313"/>
        <end position="336"/>
    </location>
</feature>
<feature type="transmembrane region" description="Helical" evidence="7">
    <location>
        <begin position="105"/>
        <end position="129"/>
    </location>
</feature>
<feature type="transmembrane region" description="Helical" evidence="7">
    <location>
        <begin position="343"/>
        <end position="362"/>
    </location>
</feature>
<accession>A0A7Z8YAB0</accession>
<organism evidence="9 10">
    <name type="scientific">Actinobaculum suis</name>
    <dbReference type="NCBI Taxonomy" id="1657"/>
    <lineage>
        <taxon>Bacteria</taxon>
        <taxon>Bacillati</taxon>
        <taxon>Actinomycetota</taxon>
        <taxon>Actinomycetes</taxon>
        <taxon>Actinomycetales</taxon>
        <taxon>Actinomycetaceae</taxon>
        <taxon>Actinobaculum</taxon>
    </lineage>
</organism>
<comment type="caution">
    <text evidence="9">The sequence shown here is derived from an EMBL/GenBank/DDBJ whole genome shotgun (WGS) entry which is preliminary data.</text>
</comment>
<dbReference type="NCBIfam" id="TIGR00786">
    <property type="entry name" value="dctM"/>
    <property type="match status" value="1"/>
</dbReference>
<dbReference type="InterPro" id="IPR010656">
    <property type="entry name" value="DctM"/>
</dbReference>
<dbReference type="PANTHER" id="PTHR33362">
    <property type="entry name" value="SIALIC ACID TRAP TRANSPORTER PERMEASE PROTEIN SIAT-RELATED"/>
    <property type="match status" value="1"/>
</dbReference>
<feature type="domain" description="TRAP C4-dicarboxylate transport system permease DctM subunit" evidence="8">
    <location>
        <begin position="12"/>
        <end position="426"/>
    </location>
</feature>
<keyword evidence="6 7" id="KW-0472">Membrane</keyword>